<feature type="region of interest" description="Disordered" evidence="1">
    <location>
        <begin position="1"/>
        <end position="25"/>
    </location>
</feature>
<feature type="transmembrane region" description="Helical" evidence="2">
    <location>
        <begin position="106"/>
        <end position="129"/>
    </location>
</feature>
<feature type="region of interest" description="Disordered" evidence="1">
    <location>
        <begin position="305"/>
        <end position="357"/>
    </location>
</feature>
<keyword evidence="2" id="KW-1133">Transmembrane helix</keyword>
<feature type="region of interest" description="Disordered" evidence="1">
    <location>
        <begin position="451"/>
        <end position="475"/>
    </location>
</feature>
<accession>A0A8S3UZC9</accession>
<dbReference type="EMBL" id="CAJPWZ010002969">
    <property type="protein sequence ID" value="CAG2249283.1"/>
    <property type="molecule type" value="Genomic_DNA"/>
</dbReference>
<feature type="compositionally biased region" description="Polar residues" evidence="1">
    <location>
        <begin position="465"/>
        <end position="475"/>
    </location>
</feature>
<evidence type="ECO:0000313" key="3">
    <source>
        <dbReference type="EMBL" id="CAG2249283.1"/>
    </source>
</evidence>
<name>A0A8S3UZC9_MYTED</name>
<reference evidence="3" key="1">
    <citation type="submission" date="2021-03" db="EMBL/GenBank/DDBJ databases">
        <authorList>
            <person name="Bekaert M."/>
        </authorList>
    </citation>
    <scope>NUCLEOTIDE SEQUENCE</scope>
</reference>
<feature type="compositionally biased region" description="Low complexity" evidence="1">
    <location>
        <begin position="329"/>
        <end position="347"/>
    </location>
</feature>
<proteinExistence type="predicted"/>
<feature type="compositionally biased region" description="Polar residues" evidence="1">
    <location>
        <begin position="1"/>
        <end position="11"/>
    </location>
</feature>
<sequence length="757" mass="84896">MSPITQDTQEATDVEQPYASSRRTTPKNWLLASTLKPSNSQAYTSEELYRPWSTSKASTSQTYTSKDPVDMSQMTPSTQDRQTATVVGKSMTLLFSMNCRTPSYKLFTYVIAVIPCISQEGVITLLYVYNHSFTHPSLNCRLTHFNTIVDSCKSSVVANDNGSPLFLCICINHQQVNDNTNIFLIADNTPPEEQPDALTDLEDKTLPTPAAEETTECHIDEKANTTNNNTVVVTAELHHHSSDKSLKRKEQVLIRPSRFQRTRPTLPIPDSDRIVHLDSEDDNRIEILSSGDEFLVTKEHLRQLKEDRREDITQRPPQRSSRRSKRPSKQSSQSPSKLSQRPSSSGSKEQRPSQKLKQTTLAFKTVPAPTPAPAQIDDDDVVEVMEVVTERQPPKRAAHTKQRTGETKRQRLECPVPGCGASVVNVTRHLAVKTPAHLAVDVQDYIPVREPPSVSMGADGKSLTDRSTGSKKSLGTTQSHTCAIHFFLDTLSKGAIDALERIGEVNGLIDTQLQAKKIQPDSMKAYLHSLANFLTFISGSGKWLRQIQYSPVQVLTLVNKVKNMAKTLKEDINKRLVERQAAGELDIAIEGWMVGSYLSGDRHSFLHNMLEEAGTRKLTAPEQLEVRNCLMTLLILTNAKRAGDITHLTKDQVVKAKSAKGEDVELLVYEHKEAKSGKKCPIRVTAEVLAFLQKFGKHVFEYKEARSGKKCPIRVTAKVLAFLQKYNKHVHPPINTTKYMFVTKSELRFHPRRCPKW</sequence>
<keyword evidence="2" id="KW-0472">Membrane</keyword>
<feature type="compositionally biased region" description="Basic and acidic residues" evidence="1">
    <location>
        <begin position="238"/>
        <end position="252"/>
    </location>
</feature>
<dbReference type="OrthoDB" id="6159962at2759"/>
<organism evidence="3 4">
    <name type="scientific">Mytilus edulis</name>
    <name type="common">Blue mussel</name>
    <dbReference type="NCBI Taxonomy" id="6550"/>
    <lineage>
        <taxon>Eukaryota</taxon>
        <taxon>Metazoa</taxon>
        <taxon>Spiralia</taxon>
        <taxon>Lophotrochozoa</taxon>
        <taxon>Mollusca</taxon>
        <taxon>Bivalvia</taxon>
        <taxon>Autobranchia</taxon>
        <taxon>Pteriomorphia</taxon>
        <taxon>Mytilida</taxon>
        <taxon>Mytiloidea</taxon>
        <taxon>Mytilidae</taxon>
        <taxon>Mytilinae</taxon>
        <taxon>Mytilus</taxon>
    </lineage>
</organism>
<dbReference type="AlphaFoldDB" id="A0A8S3UZC9"/>
<keyword evidence="2" id="KW-0812">Transmembrane</keyword>
<evidence type="ECO:0000256" key="2">
    <source>
        <dbReference type="SAM" id="Phobius"/>
    </source>
</evidence>
<feature type="region of interest" description="Disordered" evidence="1">
    <location>
        <begin position="238"/>
        <end position="273"/>
    </location>
</feature>
<keyword evidence="4" id="KW-1185">Reference proteome</keyword>
<dbReference type="Proteomes" id="UP000683360">
    <property type="component" value="Unassembled WGS sequence"/>
</dbReference>
<gene>
    <name evidence="3" type="ORF">MEDL_61102</name>
</gene>
<feature type="compositionally biased region" description="Polar residues" evidence="1">
    <location>
        <begin position="72"/>
        <end position="81"/>
    </location>
</feature>
<evidence type="ECO:0000313" key="4">
    <source>
        <dbReference type="Proteomes" id="UP000683360"/>
    </source>
</evidence>
<comment type="caution">
    <text evidence="3">The sequence shown here is derived from an EMBL/GenBank/DDBJ whole genome shotgun (WGS) entry which is preliminary data.</text>
</comment>
<evidence type="ECO:0000256" key="1">
    <source>
        <dbReference type="SAM" id="MobiDB-lite"/>
    </source>
</evidence>
<feature type="region of interest" description="Disordered" evidence="1">
    <location>
        <begin position="58"/>
        <end position="81"/>
    </location>
</feature>
<protein>
    <submittedName>
        <fullName evidence="3">Uncharacterized protein</fullName>
    </submittedName>
</protein>